<evidence type="ECO:0000313" key="11">
    <source>
        <dbReference type="Proteomes" id="UP000002630"/>
    </source>
</evidence>
<dbReference type="PANTHER" id="PTHR22883">
    <property type="entry name" value="ZINC FINGER DHHC DOMAIN CONTAINING PROTEIN"/>
    <property type="match status" value="1"/>
</dbReference>
<dbReference type="InParanoid" id="D8LB50"/>
<comment type="subcellular location">
    <subcellularLocation>
        <location evidence="1">Membrane</location>
        <topology evidence="1">Multi-pass membrane protein</topology>
    </subcellularLocation>
</comment>
<protein>
    <recommendedName>
        <fullName evidence="7">Palmitoyltransferase</fullName>
        <ecNumber evidence="7">2.3.1.225</ecNumber>
    </recommendedName>
</protein>
<dbReference type="InterPro" id="IPR039859">
    <property type="entry name" value="PFA4/ZDH16/20/ERF2-like"/>
</dbReference>
<evidence type="ECO:0000256" key="8">
    <source>
        <dbReference type="SAM" id="MobiDB-lite"/>
    </source>
</evidence>
<dbReference type="OrthoDB" id="331948at2759"/>
<dbReference type="PANTHER" id="PTHR22883:SF405">
    <property type="entry name" value="PALMITOYLTRANSFERASE"/>
    <property type="match status" value="1"/>
</dbReference>
<keyword evidence="11" id="KW-1185">Reference proteome</keyword>
<organism evidence="10 11">
    <name type="scientific">Ectocarpus siliculosus</name>
    <name type="common">Brown alga</name>
    <name type="synonym">Conferva siliculosa</name>
    <dbReference type="NCBI Taxonomy" id="2880"/>
    <lineage>
        <taxon>Eukaryota</taxon>
        <taxon>Sar</taxon>
        <taxon>Stramenopiles</taxon>
        <taxon>Ochrophyta</taxon>
        <taxon>PX clade</taxon>
        <taxon>Phaeophyceae</taxon>
        <taxon>Ectocarpales</taxon>
        <taxon>Ectocarpaceae</taxon>
        <taxon>Ectocarpus</taxon>
    </lineage>
</organism>
<dbReference type="STRING" id="2880.D8LB50"/>
<dbReference type="GO" id="GO:0005783">
    <property type="term" value="C:endoplasmic reticulum"/>
    <property type="evidence" value="ECO:0007669"/>
    <property type="project" value="TreeGrafter"/>
</dbReference>
<evidence type="ECO:0000256" key="1">
    <source>
        <dbReference type="ARBA" id="ARBA00004141"/>
    </source>
</evidence>
<name>D8LB50_ECTSI</name>
<dbReference type="Proteomes" id="UP000002630">
    <property type="component" value="Linkage Group LG01"/>
</dbReference>
<comment type="similarity">
    <text evidence="7">Belongs to the DHHC palmitoyltransferase family.</text>
</comment>
<comment type="catalytic activity">
    <reaction evidence="7">
        <text>L-cysteinyl-[protein] + hexadecanoyl-CoA = S-hexadecanoyl-L-cysteinyl-[protein] + CoA</text>
        <dbReference type="Rhea" id="RHEA:36683"/>
        <dbReference type="Rhea" id="RHEA-COMP:10131"/>
        <dbReference type="Rhea" id="RHEA-COMP:11032"/>
        <dbReference type="ChEBI" id="CHEBI:29950"/>
        <dbReference type="ChEBI" id="CHEBI:57287"/>
        <dbReference type="ChEBI" id="CHEBI:57379"/>
        <dbReference type="ChEBI" id="CHEBI:74151"/>
        <dbReference type="EC" id="2.3.1.225"/>
    </reaction>
</comment>
<dbReference type="GO" id="GO:0006612">
    <property type="term" value="P:protein targeting to membrane"/>
    <property type="evidence" value="ECO:0007669"/>
    <property type="project" value="TreeGrafter"/>
</dbReference>
<dbReference type="Pfam" id="PF01529">
    <property type="entry name" value="DHHC"/>
    <property type="match status" value="1"/>
</dbReference>
<dbReference type="EMBL" id="FN649726">
    <property type="protein sequence ID" value="CBN76559.1"/>
    <property type="molecule type" value="Genomic_DNA"/>
</dbReference>
<evidence type="ECO:0000256" key="5">
    <source>
        <dbReference type="ARBA" id="ARBA00023136"/>
    </source>
</evidence>
<feature type="transmembrane region" description="Helical" evidence="7">
    <location>
        <begin position="251"/>
        <end position="269"/>
    </location>
</feature>
<dbReference type="GO" id="GO:0016020">
    <property type="term" value="C:membrane"/>
    <property type="evidence" value="ECO:0007669"/>
    <property type="project" value="UniProtKB-SubCell"/>
</dbReference>
<dbReference type="EMBL" id="FN647682">
    <property type="protein sequence ID" value="CBN76559.1"/>
    <property type="molecule type" value="Genomic_DNA"/>
</dbReference>
<evidence type="ECO:0000259" key="9">
    <source>
        <dbReference type="Pfam" id="PF01529"/>
    </source>
</evidence>
<dbReference type="PROSITE" id="PS50216">
    <property type="entry name" value="DHHC"/>
    <property type="match status" value="1"/>
</dbReference>
<dbReference type="GO" id="GO:0019706">
    <property type="term" value="F:protein-cysteine S-palmitoyltransferase activity"/>
    <property type="evidence" value="ECO:0007669"/>
    <property type="project" value="UniProtKB-EC"/>
</dbReference>
<comment type="domain">
    <text evidence="7">The DHHC domain is required for palmitoyltransferase activity.</text>
</comment>
<keyword evidence="2 7" id="KW-0808">Transferase</keyword>
<keyword evidence="5 7" id="KW-0472">Membrane</keyword>
<dbReference type="eggNOG" id="KOG1311">
    <property type="taxonomic scope" value="Eukaryota"/>
</dbReference>
<feature type="transmembrane region" description="Helical" evidence="7">
    <location>
        <begin position="275"/>
        <end position="293"/>
    </location>
</feature>
<keyword evidence="4 7" id="KW-1133">Transmembrane helix</keyword>
<sequence>MSAAAMNREVGGLRSSSSLLALVTATSPTSHLSPHPLRGPVPAKSENRTACNFELFSRATGSLVEANGSGHPSCSSRSVASGLRAAQAVTGGCARAKRRGRHRPAKRRLASFVAPALVWIFALEAEYFLWWRGGCAAPIERPSWCTIPALGSVVKVVHAYGWHFVCFHVLLCLALLSHVAATVTDPGFFSRGSHLLGRAQERGSGRWCSHCEAYKPPRAHHCRRCGACVARMDHHCAFVANCVGAGNHKQMLLFLVYSAACAVHAAFLFCRLCNAFLMAVLLVGIFSWLVCLISSQVHGIRVHAGTVDRMQAAAPGYRAAGQAGALGAAPPDSRRQDGWPGLLPTRRECPPGHLPLPGDGRVTPVLDEDATSSTGQELTQGARRPASASSGGFEVAVSLPRATPGAVAGDAASGGLGLRFRVIRGLWETVHQEILGEGAWVLWFVPTPARLSPELEQRVYAPHGKAGRAQ</sequence>
<dbReference type="GO" id="GO:0005794">
    <property type="term" value="C:Golgi apparatus"/>
    <property type="evidence" value="ECO:0007669"/>
    <property type="project" value="TreeGrafter"/>
</dbReference>
<dbReference type="InterPro" id="IPR001594">
    <property type="entry name" value="Palmitoyltrfase_DHHC"/>
</dbReference>
<dbReference type="EC" id="2.3.1.225" evidence="7"/>
<evidence type="ECO:0000256" key="2">
    <source>
        <dbReference type="ARBA" id="ARBA00022679"/>
    </source>
</evidence>
<evidence type="ECO:0000313" key="10">
    <source>
        <dbReference type="EMBL" id="CBN76559.1"/>
    </source>
</evidence>
<accession>D8LB50</accession>
<feature type="domain" description="Palmitoyltransferase DHHC" evidence="9">
    <location>
        <begin position="204"/>
        <end position="271"/>
    </location>
</feature>
<feature type="transmembrane region" description="Helical" evidence="7">
    <location>
        <begin position="109"/>
        <end position="130"/>
    </location>
</feature>
<evidence type="ECO:0000256" key="7">
    <source>
        <dbReference type="RuleBase" id="RU079119"/>
    </source>
</evidence>
<feature type="transmembrane region" description="Helical" evidence="7">
    <location>
        <begin position="160"/>
        <end position="181"/>
    </location>
</feature>
<evidence type="ECO:0000256" key="6">
    <source>
        <dbReference type="ARBA" id="ARBA00023315"/>
    </source>
</evidence>
<evidence type="ECO:0000256" key="4">
    <source>
        <dbReference type="ARBA" id="ARBA00022989"/>
    </source>
</evidence>
<keyword evidence="6 7" id="KW-0012">Acyltransferase</keyword>
<proteinExistence type="inferred from homology"/>
<feature type="region of interest" description="Disordered" evidence="8">
    <location>
        <begin position="353"/>
        <end position="390"/>
    </location>
</feature>
<evidence type="ECO:0000256" key="3">
    <source>
        <dbReference type="ARBA" id="ARBA00022692"/>
    </source>
</evidence>
<keyword evidence="3 7" id="KW-0812">Transmembrane</keyword>
<dbReference type="AlphaFoldDB" id="D8LB50"/>
<reference evidence="10 11" key="1">
    <citation type="journal article" date="2010" name="Nature">
        <title>The Ectocarpus genome and the independent evolution of multicellularity in brown algae.</title>
        <authorList>
            <person name="Cock J.M."/>
            <person name="Sterck L."/>
            <person name="Rouze P."/>
            <person name="Scornet D."/>
            <person name="Allen A.E."/>
            <person name="Amoutzias G."/>
            <person name="Anthouard V."/>
            <person name="Artiguenave F."/>
            <person name="Aury J.M."/>
            <person name="Badger J.H."/>
            <person name="Beszteri B."/>
            <person name="Billiau K."/>
            <person name="Bonnet E."/>
            <person name="Bothwell J.H."/>
            <person name="Bowler C."/>
            <person name="Boyen C."/>
            <person name="Brownlee C."/>
            <person name="Carrano C.J."/>
            <person name="Charrier B."/>
            <person name="Cho G.Y."/>
            <person name="Coelho S.M."/>
            <person name="Collen J."/>
            <person name="Corre E."/>
            <person name="Da Silva C."/>
            <person name="Delage L."/>
            <person name="Delaroque N."/>
            <person name="Dittami S.M."/>
            <person name="Doulbeau S."/>
            <person name="Elias M."/>
            <person name="Farnham G."/>
            <person name="Gachon C.M."/>
            <person name="Gschloessl B."/>
            <person name="Heesch S."/>
            <person name="Jabbari K."/>
            <person name="Jubin C."/>
            <person name="Kawai H."/>
            <person name="Kimura K."/>
            <person name="Kloareg B."/>
            <person name="Kupper F.C."/>
            <person name="Lang D."/>
            <person name="Le Bail A."/>
            <person name="Leblanc C."/>
            <person name="Lerouge P."/>
            <person name="Lohr M."/>
            <person name="Lopez P.J."/>
            <person name="Martens C."/>
            <person name="Maumus F."/>
            <person name="Michel G."/>
            <person name="Miranda-Saavedra D."/>
            <person name="Morales J."/>
            <person name="Moreau H."/>
            <person name="Motomura T."/>
            <person name="Nagasato C."/>
            <person name="Napoli C.A."/>
            <person name="Nelson D.R."/>
            <person name="Nyvall-Collen P."/>
            <person name="Peters A.F."/>
            <person name="Pommier C."/>
            <person name="Potin P."/>
            <person name="Poulain J."/>
            <person name="Quesneville H."/>
            <person name="Read B."/>
            <person name="Rensing S.A."/>
            <person name="Ritter A."/>
            <person name="Rousvoal S."/>
            <person name="Samanta M."/>
            <person name="Samson G."/>
            <person name="Schroeder D.C."/>
            <person name="Segurens B."/>
            <person name="Strittmatter M."/>
            <person name="Tonon T."/>
            <person name="Tregear J.W."/>
            <person name="Valentin K."/>
            <person name="von Dassow P."/>
            <person name="Yamagishi T."/>
            <person name="Van de Peer Y."/>
            <person name="Wincker P."/>
        </authorList>
    </citation>
    <scope>NUCLEOTIDE SEQUENCE [LARGE SCALE GENOMIC DNA]</scope>
    <source>
        <strain evidence="11">Ec32 / CCAP1310/4</strain>
    </source>
</reference>
<gene>
    <name evidence="10" type="ORF">Esi_0000_0245</name>
</gene>